<evidence type="ECO:0000259" key="2">
    <source>
        <dbReference type="PROSITE" id="PS50405"/>
    </source>
</evidence>
<reference evidence="3 4" key="1">
    <citation type="submission" date="2015-03" db="EMBL/GenBank/DDBJ databases">
        <title>Genome sequencing of Methylobacterium aquaticum DSM16371 type strain.</title>
        <authorList>
            <person name="Chaudhry V."/>
            <person name="Patil P.B."/>
        </authorList>
    </citation>
    <scope>NUCLEOTIDE SEQUENCE [LARGE SCALE GENOMIC DNA]</scope>
    <source>
        <strain evidence="3 4">DSM 16371</strain>
    </source>
</reference>
<proteinExistence type="predicted"/>
<dbReference type="InterPro" id="IPR040079">
    <property type="entry name" value="Glutathione_S-Trfase"/>
</dbReference>
<dbReference type="SFLD" id="SFLDG00358">
    <property type="entry name" value="Main_(cytGST)"/>
    <property type="match status" value="1"/>
</dbReference>
<dbReference type="PANTHER" id="PTHR43968:SF6">
    <property type="entry name" value="GLUTATHIONE S-TRANSFERASE OMEGA"/>
    <property type="match status" value="1"/>
</dbReference>
<keyword evidence="3" id="KW-0808">Transferase</keyword>
<dbReference type="RefSeq" id="WP_048465384.1">
    <property type="nucleotide sequence ID" value="NZ_LABX01000151.1"/>
</dbReference>
<comment type="caution">
    <text evidence="3">The sequence shown here is derived from an EMBL/GenBank/DDBJ whole genome shotgun (WGS) entry which is preliminary data.</text>
</comment>
<dbReference type="SFLD" id="SFLDS00019">
    <property type="entry name" value="Glutathione_Transferase_(cytos"/>
    <property type="match status" value="1"/>
</dbReference>
<dbReference type="InterPro" id="IPR004045">
    <property type="entry name" value="Glutathione_S-Trfase_N"/>
</dbReference>
<gene>
    <name evidence="3" type="ORF">VP06_19250</name>
</gene>
<protein>
    <submittedName>
        <fullName evidence="3">Glutathione S-transferase</fullName>
    </submittedName>
</protein>
<dbReference type="SUPFAM" id="SSF52833">
    <property type="entry name" value="Thioredoxin-like"/>
    <property type="match status" value="1"/>
</dbReference>
<evidence type="ECO:0000313" key="3">
    <source>
        <dbReference type="EMBL" id="KMO31652.1"/>
    </source>
</evidence>
<dbReference type="Pfam" id="PF00043">
    <property type="entry name" value="GST_C"/>
    <property type="match status" value="1"/>
</dbReference>
<dbReference type="Gene3D" id="3.40.30.10">
    <property type="entry name" value="Glutaredoxin"/>
    <property type="match status" value="1"/>
</dbReference>
<feature type="domain" description="GST N-terminal" evidence="1">
    <location>
        <begin position="1"/>
        <end position="80"/>
    </location>
</feature>
<dbReference type="PROSITE" id="PS50405">
    <property type="entry name" value="GST_CTER"/>
    <property type="match status" value="1"/>
</dbReference>
<dbReference type="GO" id="GO:0016740">
    <property type="term" value="F:transferase activity"/>
    <property type="evidence" value="ECO:0007669"/>
    <property type="project" value="UniProtKB-KW"/>
</dbReference>
<dbReference type="PATRIC" id="fig|270351.6.peg.1535"/>
<dbReference type="Pfam" id="PF13417">
    <property type="entry name" value="GST_N_3"/>
    <property type="match status" value="1"/>
</dbReference>
<dbReference type="AlphaFoldDB" id="A0A0J6SD43"/>
<dbReference type="InterPro" id="IPR036249">
    <property type="entry name" value="Thioredoxin-like_sf"/>
</dbReference>
<dbReference type="GO" id="GO:0005737">
    <property type="term" value="C:cytoplasm"/>
    <property type="evidence" value="ECO:0007669"/>
    <property type="project" value="TreeGrafter"/>
</dbReference>
<dbReference type="OrthoDB" id="9782992at2"/>
<dbReference type="InterPro" id="IPR010987">
    <property type="entry name" value="Glutathione-S-Trfase_C-like"/>
</dbReference>
<sequence>MLLYEHPLSSYAQKVKIALREKGVAFTAELPETFGTGRSDGPFAQANPRTEVPVLIDDGVSLFESTVILEYIEERWPAPPLLPRDPAARAQARMTEEVCDTQYEAVNWGFGEILWFRRATGALADHLRAEAAAQTRVLQDWLTGRLGGAEWFGGVSFGWADAAAAPMVNRSVHYGLGPPEGSPLARWHARVRERPAVAETFREFDAAAARMAEAADLYTTGGRRREYRDHRLEWMVKSGGVEVVLAGLRTGTIRFPWPDAASRPDADMP</sequence>
<dbReference type="CDD" id="cd00570">
    <property type="entry name" value="GST_N_family"/>
    <property type="match status" value="1"/>
</dbReference>
<dbReference type="InterPro" id="IPR036282">
    <property type="entry name" value="Glutathione-S-Trfase_C_sf"/>
</dbReference>
<name>A0A0J6SD43_9HYPH</name>
<dbReference type="InterPro" id="IPR050983">
    <property type="entry name" value="GST_Omega/HSP26"/>
</dbReference>
<dbReference type="Gene3D" id="1.20.1050.10">
    <property type="match status" value="1"/>
</dbReference>
<dbReference type="SUPFAM" id="SSF47616">
    <property type="entry name" value="GST C-terminal domain-like"/>
    <property type="match status" value="1"/>
</dbReference>
<dbReference type="Proteomes" id="UP000035929">
    <property type="component" value="Unassembled WGS sequence"/>
</dbReference>
<feature type="domain" description="GST C-terminal" evidence="2">
    <location>
        <begin position="85"/>
        <end position="211"/>
    </location>
</feature>
<evidence type="ECO:0000313" key="4">
    <source>
        <dbReference type="Proteomes" id="UP000035929"/>
    </source>
</evidence>
<dbReference type="PROSITE" id="PS50404">
    <property type="entry name" value="GST_NTER"/>
    <property type="match status" value="1"/>
</dbReference>
<dbReference type="EMBL" id="LABX01000151">
    <property type="protein sequence ID" value="KMO31652.1"/>
    <property type="molecule type" value="Genomic_DNA"/>
</dbReference>
<dbReference type="InterPro" id="IPR004046">
    <property type="entry name" value="GST_C"/>
</dbReference>
<organism evidence="3 4">
    <name type="scientific">Methylobacterium aquaticum</name>
    <dbReference type="NCBI Taxonomy" id="270351"/>
    <lineage>
        <taxon>Bacteria</taxon>
        <taxon>Pseudomonadati</taxon>
        <taxon>Pseudomonadota</taxon>
        <taxon>Alphaproteobacteria</taxon>
        <taxon>Hyphomicrobiales</taxon>
        <taxon>Methylobacteriaceae</taxon>
        <taxon>Methylobacterium</taxon>
    </lineage>
</organism>
<accession>A0A0J6SD43</accession>
<dbReference type="PANTHER" id="PTHR43968">
    <property type="match status" value="1"/>
</dbReference>
<evidence type="ECO:0000259" key="1">
    <source>
        <dbReference type="PROSITE" id="PS50404"/>
    </source>
</evidence>